<dbReference type="InterPro" id="IPR019734">
    <property type="entry name" value="TPR_rpt"/>
</dbReference>
<dbReference type="Pfam" id="PF13181">
    <property type="entry name" value="TPR_8"/>
    <property type="match status" value="1"/>
</dbReference>
<dbReference type="PROSITE" id="PS50887">
    <property type="entry name" value="GGDEF"/>
    <property type="match status" value="1"/>
</dbReference>
<dbReference type="InterPro" id="IPR043128">
    <property type="entry name" value="Rev_trsase/Diguanyl_cyclase"/>
</dbReference>
<comment type="caution">
    <text evidence="8">The sequence shown here is derived from an EMBL/GenBank/DDBJ whole genome shotgun (WGS) entry which is preliminary data.</text>
</comment>
<evidence type="ECO:0000256" key="4">
    <source>
        <dbReference type="ARBA" id="ARBA00022803"/>
    </source>
</evidence>
<dbReference type="SUPFAM" id="SSF55073">
    <property type="entry name" value="Nucleotide cyclase"/>
    <property type="match status" value="1"/>
</dbReference>
<organism evidence="8 9">
    <name type="scientific">Deinococcus sedimenti</name>
    <dbReference type="NCBI Taxonomy" id="1867090"/>
    <lineage>
        <taxon>Bacteria</taxon>
        <taxon>Thermotogati</taxon>
        <taxon>Deinococcota</taxon>
        <taxon>Deinococci</taxon>
        <taxon>Deinococcales</taxon>
        <taxon>Deinococcaceae</taxon>
        <taxon>Deinococcus</taxon>
    </lineage>
</organism>
<dbReference type="Proteomes" id="UP000644548">
    <property type="component" value="Unassembled WGS sequence"/>
</dbReference>
<dbReference type="Gene3D" id="1.25.40.10">
    <property type="entry name" value="Tetratricopeptide repeat domain"/>
    <property type="match status" value="2"/>
</dbReference>
<dbReference type="InterPro" id="IPR000160">
    <property type="entry name" value="GGDEF_dom"/>
</dbReference>
<dbReference type="SUPFAM" id="SSF48452">
    <property type="entry name" value="TPR-like"/>
    <property type="match status" value="2"/>
</dbReference>
<dbReference type="RefSeq" id="WP_189073268.1">
    <property type="nucleotide sequence ID" value="NZ_BMQN01000004.1"/>
</dbReference>
<comment type="similarity">
    <text evidence="5">Belongs to the Rap family.</text>
</comment>
<evidence type="ECO:0000256" key="2">
    <source>
        <dbReference type="ARBA" id="ARBA00022490"/>
    </source>
</evidence>
<dbReference type="InterPro" id="IPR011990">
    <property type="entry name" value="TPR-like_helical_dom_sf"/>
</dbReference>
<gene>
    <name evidence="8" type="ORF">GCM10008960_22690</name>
</gene>
<keyword evidence="2" id="KW-0963">Cytoplasm</keyword>
<dbReference type="PANTHER" id="PTHR46630">
    <property type="entry name" value="TETRATRICOPEPTIDE REPEAT PROTEIN 29"/>
    <property type="match status" value="1"/>
</dbReference>
<dbReference type="Pfam" id="PF00990">
    <property type="entry name" value="GGDEF"/>
    <property type="match status" value="1"/>
</dbReference>
<feature type="repeat" description="TPR" evidence="6">
    <location>
        <begin position="214"/>
        <end position="247"/>
    </location>
</feature>
<dbReference type="PROSITE" id="PS50005">
    <property type="entry name" value="TPR"/>
    <property type="match status" value="1"/>
</dbReference>
<dbReference type="InterPro" id="IPR029787">
    <property type="entry name" value="Nucleotide_cyclase"/>
</dbReference>
<dbReference type="EMBL" id="BMQN01000004">
    <property type="protein sequence ID" value="GGR95242.1"/>
    <property type="molecule type" value="Genomic_DNA"/>
</dbReference>
<dbReference type="SMART" id="SM00028">
    <property type="entry name" value="TPR"/>
    <property type="match status" value="5"/>
</dbReference>
<evidence type="ECO:0000256" key="6">
    <source>
        <dbReference type="PROSITE-ProRule" id="PRU00339"/>
    </source>
</evidence>
<feature type="domain" description="GGDEF" evidence="7">
    <location>
        <begin position="458"/>
        <end position="587"/>
    </location>
</feature>
<comment type="subcellular location">
    <subcellularLocation>
        <location evidence="1">Cytoplasm</location>
    </subcellularLocation>
</comment>
<keyword evidence="4 6" id="KW-0802">TPR repeat</keyword>
<dbReference type="PANTHER" id="PTHR46630:SF1">
    <property type="entry name" value="TETRATRICOPEPTIDE REPEAT PROTEIN 29"/>
    <property type="match status" value="1"/>
</dbReference>
<protein>
    <recommendedName>
        <fullName evidence="7">GGDEF domain-containing protein</fullName>
    </recommendedName>
</protein>
<evidence type="ECO:0000313" key="8">
    <source>
        <dbReference type="EMBL" id="GGR95242.1"/>
    </source>
</evidence>
<keyword evidence="9" id="KW-1185">Reference proteome</keyword>
<reference evidence="9" key="1">
    <citation type="journal article" date="2019" name="Int. J. Syst. Evol. Microbiol.">
        <title>The Global Catalogue of Microorganisms (GCM) 10K type strain sequencing project: providing services to taxonomists for standard genome sequencing and annotation.</title>
        <authorList>
            <consortium name="The Broad Institute Genomics Platform"/>
            <consortium name="The Broad Institute Genome Sequencing Center for Infectious Disease"/>
            <person name="Wu L."/>
            <person name="Ma J."/>
        </authorList>
    </citation>
    <scope>NUCLEOTIDE SEQUENCE [LARGE SCALE GENOMIC DNA]</scope>
    <source>
        <strain evidence="9">JCM 31405</strain>
    </source>
</reference>
<sequence>MDLHLPAHLHPFEALLPPQPGPQRVDALLSLSGQPHPLAEQVDLAEQARRLASSLNDAERTARAELRLANLQGGPEVLALVQSAGQRFEYLGLGPEELDCAAREAHLLTEPHARITALARAAALADELGARSEEQALRTELGQWLRRQGSGAHAREAFTRALELADAHDHHAEAVDAMLGLGELHLDAGHPAAALETLRAAAHYTHGEGTAAQARALGGLGRTYAAQGDQDRAVRFLDAALTLAERHGDAELLAPLLDARAAVHDAQGEAPAALRLLKRSLALTEHGWPDQHGETLLRLADHARAQGHASEARQDLIWTVTFALDRGRPDLAARAHLALADLAEAQEDHAEAAAHLRAGLDAQDRAGQQRQRAELRVESALRDAQERLTGRRERRRATQLLDGTVQDASGRLAAMQIMLDRWRSSSMLDAESGAHSRQFGLEVLALHHNRCVRMRAPLALAIVGVDVQAPPGLGPADLFVSTVLSTVARVLEGQVRAMDTVARFDQGKFMVIFPETDADGATHPLRRAIEQVRQYDWGVPELPDPVSLAVGVVERGFVQGVNMLVDAADSEHYRAHRAGPNQLTVMR</sequence>
<evidence type="ECO:0000256" key="3">
    <source>
        <dbReference type="ARBA" id="ARBA00022737"/>
    </source>
</evidence>
<evidence type="ECO:0000259" key="7">
    <source>
        <dbReference type="PROSITE" id="PS50887"/>
    </source>
</evidence>
<proteinExistence type="inferred from homology"/>
<dbReference type="SMART" id="SM00267">
    <property type="entry name" value="GGDEF"/>
    <property type="match status" value="1"/>
</dbReference>
<dbReference type="InterPro" id="IPR051476">
    <property type="entry name" value="Bac_ResReg_Asp_Phosphatase"/>
</dbReference>
<name>A0ABQ2S497_9DEIO</name>
<keyword evidence="3" id="KW-0677">Repeat</keyword>
<accession>A0ABQ2S497</accession>
<dbReference type="Gene3D" id="3.30.70.270">
    <property type="match status" value="1"/>
</dbReference>
<evidence type="ECO:0000256" key="1">
    <source>
        <dbReference type="ARBA" id="ARBA00004496"/>
    </source>
</evidence>
<evidence type="ECO:0000313" key="9">
    <source>
        <dbReference type="Proteomes" id="UP000644548"/>
    </source>
</evidence>
<evidence type="ECO:0000256" key="5">
    <source>
        <dbReference type="ARBA" id="ARBA00038253"/>
    </source>
</evidence>